<dbReference type="InterPro" id="IPR002110">
    <property type="entry name" value="Ankyrin_rpt"/>
</dbReference>
<comment type="caution">
    <text evidence="5">The sequence shown here is derived from an EMBL/GenBank/DDBJ whole genome shotgun (WGS) entry which is preliminary data.</text>
</comment>
<dbReference type="PRINTS" id="PR01415">
    <property type="entry name" value="ANKYRIN"/>
</dbReference>
<keyword evidence="4" id="KW-0472">Membrane</keyword>
<proteinExistence type="predicted"/>
<dbReference type="Gene3D" id="1.25.40.20">
    <property type="entry name" value="Ankyrin repeat-containing domain"/>
    <property type="match status" value="1"/>
</dbReference>
<name>A0A4S4D6L8_CAMSN</name>
<accession>A0A4S4D6L8</accession>
<feature type="transmembrane region" description="Helical" evidence="4">
    <location>
        <begin position="434"/>
        <end position="454"/>
    </location>
</feature>
<keyword evidence="4" id="KW-1133">Transmembrane helix</keyword>
<feature type="repeat" description="ANK" evidence="3">
    <location>
        <begin position="367"/>
        <end position="399"/>
    </location>
</feature>
<evidence type="ECO:0000313" key="5">
    <source>
        <dbReference type="EMBL" id="THF98008.1"/>
    </source>
</evidence>
<dbReference type="PROSITE" id="PS50297">
    <property type="entry name" value="ANK_REP_REGION"/>
    <property type="match status" value="2"/>
</dbReference>
<dbReference type="EMBL" id="SDRB02012341">
    <property type="protein sequence ID" value="THF98008.1"/>
    <property type="molecule type" value="Genomic_DNA"/>
</dbReference>
<keyword evidence="1" id="KW-0677">Repeat</keyword>
<dbReference type="Proteomes" id="UP000306102">
    <property type="component" value="Unassembled WGS sequence"/>
</dbReference>
<dbReference type="PANTHER" id="PTHR24126:SF14">
    <property type="entry name" value="ANK_REP_REGION DOMAIN-CONTAINING PROTEIN"/>
    <property type="match status" value="1"/>
</dbReference>
<evidence type="ECO:0000256" key="2">
    <source>
        <dbReference type="ARBA" id="ARBA00023043"/>
    </source>
</evidence>
<dbReference type="PROSITE" id="PS50088">
    <property type="entry name" value="ANK_REPEAT"/>
    <property type="match status" value="2"/>
</dbReference>
<sequence length="492" mass="54673">MRLNTSNREEQLWFCKCRSTRFSDRFPLTKLLSSDNHRFPLFCSLFHLGFHATKVAQTQLLREELGKLKVLQKGLVDKAVEFGSFFEKTNTTMEEIAHKIGYAHDLSQARKLVNGELVKFPLNMNGRLRATTLIVQDAERVDLFFSLPKEDKMEWVCLMAWNGKIYALGSCAMDEEDPYPWVEVLDTDLGGSGWTPLPKDKHMDFVYIDWTTPGVIYALVVSNGETVPKQVKGLEDLPFDKYKNIAIMNRIDCVCDRYSDDLDFEWVPAEKAEGVVDELVAHPLAHKHYRVKASMNEDCRSLLHVAASSAHPKVVKILSSADPSVTGINSADEEGWAPLHSASSSGNVEIVEILLSSGADVNLKNDGGRTALYYAASKGWLKIVEILLSHGAKINLKDKASSTGNSELCELLIEEGAEKETQLGLAAQSAHPGIFSLLIVASECILLLVALLLIRHRANVDVEDKEGYTVLGRASVDLRPILNDAAKAMLEE</sequence>
<dbReference type="PANTHER" id="PTHR24126">
    <property type="entry name" value="ANKYRIN REPEAT, PH AND SEC7 DOMAIN CONTAINING PROTEIN SECG-RELATED"/>
    <property type="match status" value="1"/>
</dbReference>
<dbReference type="Pfam" id="PF12796">
    <property type="entry name" value="Ank_2"/>
    <property type="match status" value="1"/>
</dbReference>
<evidence type="ECO:0000256" key="3">
    <source>
        <dbReference type="PROSITE-ProRule" id="PRU00023"/>
    </source>
</evidence>
<dbReference type="SMART" id="SM00248">
    <property type="entry name" value="ANK"/>
    <property type="match status" value="4"/>
</dbReference>
<keyword evidence="4" id="KW-0812">Transmembrane</keyword>
<evidence type="ECO:0000256" key="4">
    <source>
        <dbReference type="SAM" id="Phobius"/>
    </source>
</evidence>
<dbReference type="SUPFAM" id="SSF48403">
    <property type="entry name" value="Ankyrin repeat"/>
    <property type="match status" value="1"/>
</dbReference>
<keyword evidence="6" id="KW-1185">Reference proteome</keyword>
<feature type="repeat" description="ANK" evidence="3">
    <location>
        <begin position="334"/>
        <end position="366"/>
    </location>
</feature>
<evidence type="ECO:0000313" key="6">
    <source>
        <dbReference type="Proteomes" id="UP000306102"/>
    </source>
</evidence>
<evidence type="ECO:0000256" key="1">
    <source>
        <dbReference type="ARBA" id="ARBA00022737"/>
    </source>
</evidence>
<gene>
    <name evidence="5" type="ORF">TEA_007557</name>
</gene>
<dbReference type="InterPro" id="IPR036770">
    <property type="entry name" value="Ankyrin_rpt-contain_sf"/>
</dbReference>
<protein>
    <submittedName>
        <fullName evidence="5">Uncharacterized protein</fullName>
    </submittedName>
</protein>
<reference evidence="5 6" key="1">
    <citation type="journal article" date="2018" name="Proc. Natl. Acad. Sci. U.S.A.">
        <title>Draft genome sequence of Camellia sinensis var. sinensis provides insights into the evolution of the tea genome and tea quality.</title>
        <authorList>
            <person name="Wei C."/>
            <person name="Yang H."/>
            <person name="Wang S."/>
            <person name="Zhao J."/>
            <person name="Liu C."/>
            <person name="Gao L."/>
            <person name="Xia E."/>
            <person name="Lu Y."/>
            <person name="Tai Y."/>
            <person name="She G."/>
            <person name="Sun J."/>
            <person name="Cao H."/>
            <person name="Tong W."/>
            <person name="Gao Q."/>
            <person name="Li Y."/>
            <person name="Deng W."/>
            <person name="Jiang X."/>
            <person name="Wang W."/>
            <person name="Chen Q."/>
            <person name="Zhang S."/>
            <person name="Li H."/>
            <person name="Wu J."/>
            <person name="Wang P."/>
            <person name="Li P."/>
            <person name="Shi C."/>
            <person name="Zheng F."/>
            <person name="Jian J."/>
            <person name="Huang B."/>
            <person name="Shan D."/>
            <person name="Shi M."/>
            <person name="Fang C."/>
            <person name="Yue Y."/>
            <person name="Li F."/>
            <person name="Li D."/>
            <person name="Wei S."/>
            <person name="Han B."/>
            <person name="Jiang C."/>
            <person name="Yin Y."/>
            <person name="Xia T."/>
            <person name="Zhang Z."/>
            <person name="Bennetzen J.L."/>
            <person name="Zhao S."/>
            <person name="Wan X."/>
        </authorList>
    </citation>
    <scope>NUCLEOTIDE SEQUENCE [LARGE SCALE GENOMIC DNA]</scope>
    <source>
        <strain evidence="6">cv. Shuchazao</strain>
        <tissue evidence="5">Leaf</tissue>
    </source>
</reference>
<dbReference type="AlphaFoldDB" id="A0A4S4D6L8"/>
<dbReference type="STRING" id="542762.A0A4S4D6L8"/>
<organism evidence="5 6">
    <name type="scientific">Camellia sinensis var. sinensis</name>
    <name type="common">China tea</name>
    <dbReference type="NCBI Taxonomy" id="542762"/>
    <lineage>
        <taxon>Eukaryota</taxon>
        <taxon>Viridiplantae</taxon>
        <taxon>Streptophyta</taxon>
        <taxon>Embryophyta</taxon>
        <taxon>Tracheophyta</taxon>
        <taxon>Spermatophyta</taxon>
        <taxon>Magnoliopsida</taxon>
        <taxon>eudicotyledons</taxon>
        <taxon>Gunneridae</taxon>
        <taxon>Pentapetalae</taxon>
        <taxon>asterids</taxon>
        <taxon>Ericales</taxon>
        <taxon>Theaceae</taxon>
        <taxon>Camellia</taxon>
    </lineage>
</organism>
<keyword evidence="2 3" id="KW-0040">ANK repeat</keyword>